<dbReference type="InterPro" id="IPR040976">
    <property type="entry name" value="Pkinase_fungal"/>
</dbReference>
<comment type="caution">
    <text evidence="2">The sequence shown here is derived from an EMBL/GenBank/DDBJ whole genome shotgun (WGS) entry which is preliminary data.</text>
</comment>
<dbReference type="Pfam" id="PF17667">
    <property type="entry name" value="Pkinase_fungal"/>
    <property type="match status" value="2"/>
</dbReference>
<name>A0A4Y9YFD8_9AGAM</name>
<accession>A0A4Y9YFD8</accession>
<dbReference type="PANTHER" id="PTHR38248:SF2">
    <property type="entry name" value="FUNK1 11"/>
    <property type="match status" value="1"/>
</dbReference>
<evidence type="ECO:0000313" key="2">
    <source>
        <dbReference type="EMBL" id="TFY60413.1"/>
    </source>
</evidence>
<evidence type="ECO:0000259" key="1">
    <source>
        <dbReference type="Pfam" id="PF17667"/>
    </source>
</evidence>
<proteinExistence type="predicted"/>
<dbReference type="OrthoDB" id="5569250at2759"/>
<keyword evidence="3" id="KW-1185">Reference proteome</keyword>
<dbReference type="STRING" id="205917.A0A4Y9YFD8"/>
<sequence length="507" mass="57940">MENISLQEGVSIRDFVEHVWGFDPTRLEWGAWIFEPKVSQQRKFLLCGKDFGRSKPFCDMLKDASGKESEQIPNVIMLNEGARVPARGDRKLRFPDAAVCMEFQVEYDTPTVRGVEQDGSQEGTRRGLHVDLQTPKAKQLSEDELPLARYALESLSDVGNRRFVTGVLVQDKSLSLWYFDRTGFIKSEDLPIFEEPELFVLVSVALFRCDPRHLGYEPLIQPRPPNSSALPPSRIPRSNFRITPWSMAKRRMRSIKFGVSGPALYVQYGMTGCGTVVLLIKTLHECHLVATHLKEDELIRDLRKTVQPRWQGHLPDLKFSLTIDEADAQLAFLPQTHLTGMYGVSPPEPRVLRILATPRYHYLRDARSLDEFKSVFLDIIHTHRAVYLQANILHWDLSVGNLIRSIVGTTHCRTSPYRADRKELFLSKGKTYPIIMDAITPAFKPLYVQWILPLHDIFNDYVLSLATRRLAISRRKAVMEWDEETAGGTVTYERFMEALGASPKLDS</sequence>
<evidence type="ECO:0000313" key="3">
    <source>
        <dbReference type="Proteomes" id="UP000298327"/>
    </source>
</evidence>
<dbReference type="AlphaFoldDB" id="A0A4Y9YFD8"/>
<feature type="domain" description="Fungal-type protein kinase" evidence="1">
    <location>
        <begin position="347"/>
        <end position="403"/>
    </location>
</feature>
<feature type="domain" description="Fungal-type protein kinase" evidence="1">
    <location>
        <begin position="133"/>
        <end position="282"/>
    </location>
</feature>
<dbReference type="Proteomes" id="UP000298327">
    <property type="component" value="Unassembled WGS sequence"/>
</dbReference>
<organism evidence="2 3">
    <name type="scientific">Dentipellis fragilis</name>
    <dbReference type="NCBI Taxonomy" id="205917"/>
    <lineage>
        <taxon>Eukaryota</taxon>
        <taxon>Fungi</taxon>
        <taxon>Dikarya</taxon>
        <taxon>Basidiomycota</taxon>
        <taxon>Agaricomycotina</taxon>
        <taxon>Agaricomycetes</taxon>
        <taxon>Russulales</taxon>
        <taxon>Hericiaceae</taxon>
        <taxon>Dentipellis</taxon>
    </lineage>
</organism>
<reference evidence="2 3" key="1">
    <citation type="submission" date="2019-02" db="EMBL/GenBank/DDBJ databases">
        <title>Genome sequencing of the rare red list fungi Dentipellis fragilis.</title>
        <authorList>
            <person name="Buettner E."/>
            <person name="Kellner H."/>
        </authorList>
    </citation>
    <scope>NUCLEOTIDE SEQUENCE [LARGE SCALE GENOMIC DNA]</scope>
    <source>
        <strain evidence="2 3">DSM 105465</strain>
    </source>
</reference>
<dbReference type="EMBL" id="SEOQ01000564">
    <property type="protein sequence ID" value="TFY60413.1"/>
    <property type="molecule type" value="Genomic_DNA"/>
</dbReference>
<gene>
    <name evidence="2" type="ORF">EVG20_g7422</name>
</gene>
<protein>
    <recommendedName>
        <fullName evidence="1">Fungal-type protein kinase domain-containing protein</fullName>
    </recommendedName>
</protein>
<dbReference type="PANTHER" id="PTHR38248">
    <property type="entry name" value="FUNK1 6"/>
    <property type="match status" value="1"/>
</dbReference>